<proteinExistence type="predicted"/>
<reference evidence="1" key="1">
    <citation type="submission" date="2021-05" db="EMBL/GenBank/DDBJ databases">
        <authorList>
            <person name="Scholz U."/>
            <person name="Mascher M."/>
            <person name="Fiebig A."/>
        </authorList>
    </citation>
    <scope>NUCLEOTIDE SEQUENCE [LARGE SCALE GENOMIC DNA]</scope>
</reference>
<dbReference type="Proteomes" id="UP001732700">
    <property type="component" value="Chromosome 1C"/>
</dbReference>
<evidence type="ECO:0000313" key="2">
    <source>
        <dbReference type="Proteomes" id="UP001732700"/>
    </source>
</evidence>
<sequence length="1470" mass="166493">MNVALSTAQWVVGKALAPIADGLLEAWAASKNLGANIEALNTELLYVQATLKNASSRQLDGNPALEELLQKMRDSAQRAEDLLDELDYFRIHDELNRTFDTADENPRGWGHELVQTARHTAKAFGKLFSCTTAGNPPGEDGTQRAPCCAQLRARQRAPGSSSSAPSTNQAGEDVVARTGKLGNLFPCSSKPNVHDGDDSSARSILSNNDKGKHSLQFSRVEVSNNMKQIVDQLQPLRTEVSKILADCSRSNAPDIGHNRPITTSESIEPKLYGRDDTVISIINDITKGKYRNKDLTVLPIVGAGGIGKTTIAQHIYHNKEVQNHFEVVIWVCVSLNFDPVKLLEEIKQKIPKVEDEKEGSTTSEVIAERLKSKRFLLMMDDMWKFKNEDDWKRLMLPLKKSQKNGNVIMVTTRLPELAQLVKTTDHSIELGGLEPGEFRKLFLSFVFDRDEQDRTEHRLLLETGDKIMEKLKGSPLAAKTVGRLLKRRLDLNHWDYVLESKEWETQNNDHDIMPALKLSYDYLPFHLKQCFSCCALYPEDYMFTSKELIHFWVGMDILHSGSRNKTVEDIGQTNLNDLVTQGFFRKDETNGRQRYIIHDLLHNLALNVASHDCLSLRRSNVMSVQILPSVHHMSIIIDNAGDSDGVTQENFKSELIKLKTRLKIEKLQTLLIFGEIDESFGHIFRDLSEKANGLRVLHLHRIIKPVESIFHNFSKFIHLRYLLLGTVYGFGMHLPGEISTFYHLRILDIKGWRGSLHLPKHFSNLAKLRHINTRANEIFHSDISNVGKLQFLQELNKFIVSREENGFELNQLSHLVDLTELGIYNLERVQTKETAAKAKLADKIHMRNLKLQWESNNEPDMETLVLESLRPHKNLEHLYIGGYRGPSCPTWLGSKLCVKGLKSLQLDDVAWKTLPSLGKMWVLDELSLKRIHILNEFGPNNFGPITEPSFCSLKRLTLCRLERLEKWVVGDAPQLFSGLQVLTIEECPELLELPFVNNMHFLPNLREFIINRCPKLMSLPPILWTHTLSLVEMEDVGSLSRLHYSKYSSPIKLYITVESGEQQEILLVPSNLTELQQLEMTSCPPLMLSDLKMLTSLKRLSLESCKIVAGTVGDSEWPIETLSISSCDVSGKEVAQLLCGLTRLRKLKIMYCKNITLLGVVAEKQTSLPSSPGDETEETQATDLHQQHVSEIGGDDGLLLLPSNLTSCLQTLYFGSSSQLTLITPNGQNQKGGLQALRSLRKLSIFYCREFLSAYSSSSCCPFPSSLQELSLRRVYMKTLECLSNLTCLTILEVEGIELRSEVLWHLVSMGQLRELNVLGRQFLFFPVPVQDEQEQLLLSRSCKLYKLRTGDIEGFLCGSVCRVLSFSLTILHLYSCREVEGFTKEQEEALHLLTSLQELEFNKLRSLPEGLNKLTSLKRLEISYCPSLRCLPKDGLPSSLQILHVRYCGNDELKEQCRQLTIPEIHIWP</sequence>
<name>A0ACD5TLJ1_AVESA</name>
<dbReference type="EnsemblPlants" id="AVESA.00010b.r2.1CG0078330.1">
    <property type="protein sequence ID" value="AVESA.00010b.r2.1CG0078330.1.CDS.1"/>
    <property type="gene ID" value="AVESA.00010b.r2.1CG0078330"/>
</dbReference>
<protein>
    <submittedName>
        <fullName evidence="1">Uncharacterized protein</fullName>
    </submittedName>
</protein>
<reference evidence="1" key="2">
    <citation type="submission" date="2025-09" db="UniProtKB">
        <authorList>
            <consortium name="EnsemblPlants"/>
        </authorList>
    </citation>
    <scope>IDENTIFICATION</scope>
</reference>
<organism evidence="1 2">
    <name type="scientific">Avena sativa</name>
    <name type="common">Oat</name>
    <dbReference type="NCBI Taxonomy" id="4498"/>
    <lineage>
        <taxon>Eukaryota</taxon>
        <taxon>Viridiplantae</taxon>
        <taxon>Streptophyta</taxon>
        <taxon>Embryophyta</taxon>
        <taxon>Tracheophyta</taxon>
        <taxon>Spermatophyta</taxon>
        <taxon>Magnoliopsida</taxon>
        <taxon>Liliopsida</taxon>
        <taxon>Poales</taxon>
        <taxon>Poaceae</taxon>
        <taxon>BOP clade</taxon>
        <taxon>Pooideae</taxon>
        <taxon>Poodae</taxon>
        <taxon>Poeae</taxon>
        <taxon>Poeae Chloroplast Group 1 (Aveneae type)</taxon>
        <taxon>Aveninae</taxon>
        <taxon>Avena</taxon>
    </lineage>
</organism>
<accession>A0ACD5TLJ1</accession>
<keyword evidence="2" id="KW-1185">Reference proteome</keyword>
<evidence type="ECO:0000313" key="1">
    <source>
        <dbReference type="EnsemblPlants" id="AVESA.00010b.r2.1CG0078330.1.CDS.1"/>
    </source>
</evidence>